<evidence type="ECO:0000256" key="9">
    <source>
        <dbReference type="ARBA" id="ARBA00023136"/>
    </source>
</evidence>
<reference evidence="13 14" key="1">
    <citation type="submission" date="2023-07" db="EMBL/GenBank/DDBJ databases">
        <title>Genomic Encyclopedia of Type Strains, Phase IV (KMG-IV): sequencing the most valuable type-strain genomes for metagenomic binning, comparative biology and taxonomic classification.</title>
        <authorList>
            <person name="Goeker M."/>
        </authorList>
    </citation>
    <scope>NUCLEOTIDE SEQUENCE [LARGE SCALE GENOMIC DNA]</scope>
    <source>
        <strain evidence="13 14">DSM 9768</strain>
    </source>
</reference>
<evidence type="ECO:0000256" key="6">
    <source>
        <dbReference type="ARBA" id="ARBA00023002"/>
    </source>
</evidence>
<dbReference type="InterPro" id="IPR003780">
    <property type="entry name" value="COX15/CtaA_fam"/>
</dbReference>
<keyword evidence="10" id="KW-1015">Disulfide bond</keyword>
<evidence type="ECO:0000313" key="13">
    <source>
        <dbReference type="EMBL" id="MDQ0253083.1"/>
    </source>
</evidence>
<evidence type="ECO:0000256" key="12">
    <source>
        <dbReference type="SAM" id="Phobius"/>
    </source>
</evidence>
<comment type="caution">
    <text evidence="13">The sequence shown here is derived from an EMBL/GenBank/DDBJ whole genome shotgun (WGS) entry which is preliminary data.</text>
</comment>
<keyword evidence="5 12" id="KW-1133">Transmembrane helix</keyword>
<evidence type="ECO:0000256" key="10">
    <source>
        <dbReference type="ARBA" id="ARBA00023157"/>
    </source>
</evidence>
<organism evidence="13 14">
    <name type="scientific">Evansella vedderi</name>
    <dbReference type="NCBI Taxonomy" id="38282"/>
    <lineage>
        <taxon>Bacteria</taxon>
        <taxon>Bacillati</taxon>
        <taxon>Bacillota</taxon>
        <taxon>Bacilli</taxon>
        <taxon>Bacillales</taxon>
        <taxon>Bacillaceae</taxon>
        <taxon>Evansella</taxon>
    </lineage>
</organism>
<feature type="transmembrane region" description="Helical" evidence="12">
    <location>
        <begin position="57"/>
        <end position="77"/>
    </location>
</feature>
<protein>
    <submittedName>
        <fullName evidence="13">Cytochrome c oxidase assembly protein subunit 15</fullName>
    </submittedName>
</protein>
<dbReference type="Pfam" id="PF02628">
    <property type="entry name" value="COX15-CtaA"/>
    <property type="match status" value="2"/>
</dbReference>
<keyword evidence="4" id="KW-0479">Metal-binding</keyword>
<name>A0ABT9ZPB1_9BACI</name>
<dbReference type="PANTHER" id="PTHR35457:SF1">
    <property type="entry name" value="HEME A SYNTHASE"/>
    <property type="match status" value="1"/>
</dbReference>
<feature type="transmembrane region" description="Helical" evidence="12">
    <location>
        <begin position="89"/>
        <end position="110"/>
    </location>
</feature>
<comment type="subcellular location">
    <subcellularLocation>
        <location evidence="1">Membrane</location>
        <topology evidence="1">Multi-pass membrane protein</topology>
    </subcellularLocation>
</comment>
<feature type="transmembrane region" description="Helical" evidence="12">
    <location>
        <begin position="116"/>
        <end position="134"/>
    </location>
</feature>
<dbReference type="RefSeq" id="WP_307321239.1">
    <property type="nucleotide sequence ID" value="NZ_JAUSUG010000001.1"/>
</dbReference>
<evidence type="ECO:0000313" key="14">
    <source>
        <dbReference type="Proteomes" id="UP001230005"/>
    </source>
</evidence>
<keyword evidence="3 12" id="KW-0812">Transmembrane</keyword>
<keyword evidence="7" id="KW-0408">Iron</keyword>
<proteinExistence type="predicted"/>
<evidence type="ECO:0000256" key="3">
    <source>
        <dbReference type="ARBA" id="ARBA00022692"/>
    </source>
</evidence>
<sequence>MLTIKRLTLLTIVISYLLIVFGGFVASSESGMGCGPEWPLCNGQVIPELRGDTLIEFAHRAIALVVVILAAVLYVKVKKESPDIALHRGANWMVPILAVLVVAGAFVVVYDLPPMVVTTHLMLAMIFMGTLLWINRFEDVENFHKSFPTGKRRSIVFHTNVLIVLTLLTFAIGGYIKHQSYGLACGWLDCGTSFLPGTWPQFLQTFHRLLAIVTTVYTIFIAYWTFAKKWGRSLQNRFMLASLTVLLQLVSGVLTVVTYIPISWAVIHLAIGTILFIIFTDTRASLGITKSASKIEAPSNEYSSM</sequence>
<keyword evidence="9 12" id="KW-0472">Membrane</keyword>
<feature type="transmembrane region" description="Helical" evidence="12">
    <location>
        <begin position="206"/>
        <end position="226"/>
    </location>
</feature>
<evidence type="ECO:0000256" key="8">
    <source>
        <dbReference type="ARBA" id="ARBA00023133"/>
    </source>
</evidence>
<dbReference type="PANTHER" id="PTHR35457">
    <property type="entry name" value="HEME A SYNTHASE"/>
    <property type="match status" value="1"/>
</dbReference>
<feature type="transmembrane region" description="Helical" evidence="12">
    <location>
        <begin position="262"/>
        <end position="280"/>
    </location>
</feature>
<keyword evidence="2" id="KW-1003">Cell membrane</keyword>
<keyword evidence="14" id="KW-1185">Reference proteome</keyword>
<dbReference type="InterPro" id="IPR050450">
    <property type="entry name" value="COX15/CtaA_HemeA_synthase"/>
</dbReference>
<evidence type="ECO:0000256" key="1">
    <source>
        <dbReference type="ARBA" id="ARBA00004141"/>
    </source>
</evidence>
<evidence type="ECO:0000256" key="2">
    <source>
        <dbReference type="ARBA" id="ARBA00022475"/>
    </source>
</evidence>
<keyword evidence="6" id="KW-0560">Oxidoreductase</keyword>
<dbReference type="Proteomes" id="UP001230005">
    <property type="component" value="Unassembled WGS sequence"/>
</dbReference>
<keyword evidence="8" id="KW-0350">Heme biosynthesis</keyword>
<feature type="transmembrane region" description="Helical" evidence="12">
    <location>
        <begin position="155"/>
        <end position="176"/>
    </location>
</feature>
<feature type="transmembrane region" description="Helical" evidence="12">
    <location>
        <begin position="238"/>
        <end position="256"/>
    </location>
</feature>
<accession>A0ABT9ZPB1</accession>
<evidence type="ECO:0000256" key="4">
    <source>
        <dbReference type="ARBA" id="ARBA00022723"/>
    </source>
</evidence>
<evidence type="ECO:0000256" key="7">
    <source>
        <dbReference type="ARBA" id="ARBA00023004"/>
    </source>
</evidence>
<dbReference type="EMBL" id="JAUSUG010000001">
    <property type="protein sequence ID" value="MDQ0253083.1"/>
    <property type="molecule type" value="Genomic_DNA"/>
</dbReference>
<evidence type="ECO:0000256" key="11">
    <source>
        <dbReference type="ARBA" id="ARBA00023444"/>
    </source>
</evidence>
<gene>
    <name evidence="13" type="ORF">J2S74_000455</name>
</gene>
<feature type="transmembrane region" description="Helical" evidence="12">
    <location>
        <begin position="7"/>
        <end position="26"/>
    </location>
</feature>
<comment type="pathway">
    <text evidence="11">Porphyrin-containing compound metabolism.</text>
</comment>
<evidence type="ECO:0000256" key="5">
    <source>
        <dbReference type="ARBA" id="ARBA00022989"/>
    </source>
</evidence>